<dbReference type="GO" id="GO:0012505">
    <property type="term" value="C:endomembrane system"/>
    <property type="evidence" value="ECO:0007669"/>
    <property type="project" value="UniProtKB-SubCell"/>
</dbReference>
<evidence type="ECO:0000313" key="18">
    <source>
        <dbReference type="EMBL" id="MCF2528017.1"/>
    </source>
</evidence>
<proteinExistence type="inferred from homology"/>
<keyword evidence="9 17" id="KW-0812">Transmembrane</keyword>
<evidence type="ECO:0000256" key="6">
    <source>
        <dbReference type="ARBA" id="ARBA00017171"/>
    </source>
</evidence>
<evidence type="ECO:0000256" key="4">
    <source>
        <dbReference type="ARBA" id="ARBA00010441"/>
    </source>
</evidence>
<accession>A0AA41U1Y0</accession>
<dbReference type="InterPro" id="IPR000462">
    <property type="entry name" value="CDP-OH_P_trans"/>
</dbReference>
<evidence type="ECO:0000256" key="11">
    <source>
        <dbReference type="ARBA" id="ARBA00023098"/>
    </source>
</evidence>
<evidence type="ECO:0000256" key="17">
    <source>
        <dbReference type="SAM" id="Phobius"/>
    </source>
</evidence>
<dbReference type="EC" id="2.7.8.8" evidence="5"/>
<comment type="subcellular location">
    <subcellularLocation>
        <location evidence="3">Endomembrane system</location>
    </subcellularLocation>
    <subcellularLocation>
        <location evidence="2">Membrane</location>
        <topology evidence="2">Multi-pass membrane protein</topology>
    </subcellularLocation>
</comment>
<dbReference type="InterPro" id="IPR043130">
    <property type="entry name" value="CDP-OH_PTrfase_TM_dom"/>
</dbReference>
<dbReference type="GO" id="GO:0003882">
    <property type="term" value="F:CDP-diacylglycerol-serine O-phosphatidyltransferase activity"/>
    <property type="evidence" value="ECO:0007669"/>
    <property type="project" value="UniProtKB-EC"/>
</dbReference>
<evidence type="ECO:0000256" key="7">
    <source>
        <dbReference type="ARBA" id="ARBA00022516"/>
    </source>
</evidence>
<evidence type="ECO:0000256" key="12">
    <source>
        <dbReference type="ARBA" id="ARBA00023136"/>
    </source>
</evidence>
<evidence type="ECO:0000256" key="9">
    <source>
        <dbReference type="ARBA" id="ARBA00022692"/>
    </source>
</evidence>
<keyword evidence="7" id="KW-0444">Lipid biosynthesis</keyword>
<name>A0AA41U1Y0_9ACTN</name>
<reference evidence="18" key="1">
    <citation type="submission" date="2022-01" db="EMBL/GenBank/DDBJ databases">
        <title>Genome-Based Taxonomic Classification of the Phylum Actinobacteria.</title>
        <authorList>
            <person name="Gao Y."/>
        </authorList>
    </citation>
    <scope>NUCLEOTIDE SEQUENCE</scope>
    <source>
        <strain evidence="18">KLBMP 8922</strain>
    </source>
</reference>
<dbReference type="PROSITE" id="PS00379">
    <property type="entry name" value="CDP_ALCOHOL_P_TRANSF"/>
    <property type="match status" value="1"/>
</dbReference>
<evidence type="ECO:0000256" key="10">
    <source>
        <dbReference type="ARBA" id="ARBA00022989"/>
    </source>
</evidence>
<dbReference type="NCBIfam" id="TIGR00473">
    <property type="entry name" value="pssA"/>
    <property type="match status" value="1"/>
</dbReference>
<feature type="transmembrane region" description="Helical" evidence="17">
    <location>
        <begin position="125"/>
        <end position="143"/>
    </location>
</feature>
<sequence>MTASDFDKFDNYDGIGPIAEYGDERPIPRTDPVAEETPLSSRISAADVLTLGNAACGFLAVYFLAVATVAQHMDGYGVPADRRSAAAAVVLMLIGALFDLCDGLVARKLRRSALGAELDNLADVITFGVAPAFFVVTWAAIPLGPDKTPAVLVALSVLIAGVLRLARFASTPGRPGVFQGMPIPMGALTVVSIVLLDLPFAVGAAGILLTAWLMVSRIEYPKPQGKLAILTMLALAASVSCLTLWATDSPGGDAVLTMGASLQISLALSIPVMAMTRRGARFIGVRMIR</sequence>
<evidence type="ECO:0000256" key="2">
    <source>
        <dbReference type="ARBA" id="ARBA00004141"/>
    </source>
</evidence>
<evidence type="ECO:0000256" key="5">
    <source>
        <dbReference type="ARBA" id="ARBA00013174"/>
    </source>
</evidence>
<dbReference type="GO" id="GO:0008654">
    <property type="term" value="P:phospholipid biosynthetic process"/>
    <property type="evidence" value="ECO:0007669"/>
    <property type="project" value="UniProtKB-KW"/>
</dbReference>
<keyword evidence="8 16" id="KW-0808">Transferase</keyword>
<dbReference type="EMBL" id="JAKFHA010000005">
    <property type="protein sequence ID" value="MCF2528017.1"/>
    <property type="molecule type" value="Genomic_DNA"/>
</dbReference>
<feature type="transmembrane region" description="Helical" evidence="17">
    <location>
        <begin position="227"/>
        <end position="246"/>
    </location>
</feature>
<evidence type="ECO:0000256" key="3">
    <source>
        <dbReference type="ARBA" id="ARBA00004308"/>
    </source>
</evidence>
<keyword evidence="19" id="KW-1185">Reference proteome</keyword>
<keyword evidence="14" id="KW-1208">Phospholipid metabolism</keyword>
<dbReference type="Pfam" id="PF01066">
    <property type="entry name" value="CDP-OH_P_transf"/>
    <property type="match status" value="1"/>
</dbReference>
<comment type="similarity">
    <text evidence="4 16">Belongs to the CDP-alcohol phosphatidyltransferase class-I family.</text>
</comment>
<organism evidence="18 19">
    <name type="scientific">Yinghuangia soli</name>
    <dbReference type="NCBI Taxonomy" id="2908204"/>
    <lineage>
        <taxon>Bacteria</taxon>
        <taxon>Bacillati</taxon>
        <taxon>Actinomycetota</taxon>
        <taxon>Actinomycetes</taxon>
        <taxon>Kitasatosporales</taxon>
        <taxon>Streptomycetaceae</taxon>
        <taxon>Yinghuangia</taxon>
    </lineage>
</organism>
<dbReference type="InterPro" id="IPR004533">
    <property type="entry name" value="CDP-diaglyc--ser_O-PTrfase"/>
</dbReference>
<comment type="catalytic activity">
    <reaction evidence="1">
        <text>a CDP-1,2-diacyl-sn-glycerol + L-serine = a 1,2-diacyl-sn-glycero-3-phospho-L-serine + CMP + H(+)</text>
        <dbReference type="Rhea" id="RHEA:16913"/>
        <dbReference type="ChEBI" id="CHEBI:15378"/>
        <dbReference type="ChEBI" id="CHEBI:33384"/>
        <dbReference type="ChEBI" id="CHEBI:57262"/>
        <dbReference type="ChEBI" id="CHEBI:58332"/>
        <dbReference type="ChEBI" id="CHEBI:60377"/>
        <dbReference type="EC" id="2.7.8.8"/>
    </reaction>
</comment>
<dbReference type="Gene3D" id="1.20.120.1760">
    <property type="match status" value="1"/>
</dbReference>
<dbReference type="RefSeq" id="WP_235052178.1">
    <property type="nucleotide sequence ID" value="NZ_JAKFHA010000005.1"/>
</dbReference>
<evidence type="ECO:0000313" key="19">
    <source>
        <dbReference type="Proteomes" id="UP001165378"/>
    </source>
</evidence>
<protein>
    <recommendedName>
        <fullName evidence="6">CDP-diacylglycerol--serine O-phosphatidyltransferase</fullName>
        <ecNumber evidence="5">2.7.8.8</ecNumber>
    </recommendedName>
    <alternativeName>
        <fullName evidence="15">Phosphatidylserine synthase</fullName>
    </alternativeName>
</protein>
<evidence type="ECO:0000256" key="14">
    <source>
        <dbReference type="ARBA" id="ARBA00023264"/>
    </source>
</evidence>
<keyword evidence="13" id="KW-0594">Phospholipid biosynthesis</keyword>
<evidence type="ECO:0000256" key="15">
    <source>
        <dbReference type="ARBA" id="ARBA00032361"/>
    </source>
</evidence>
<evidence type="ECO:0000256" key="16">
    <source>
        <dbReference type="RuleBase" id="RU003750"/>
    </source>
</evidence>
<feature type="transmembrane region" description="Helical" evidence="17">
    <location>
        <begin position="48"/>
        <end position="73"/>
    </location>
</feature>
<feature type="transmembrane region" description="Helical" evidence="17">
    <location>
        <begin position="85"/>
        <end position="105"/>
    </location>
</feature>
<keyword evidence="12 17" id="KW-0472">Membrane</keyword>
<dbReference type="AlphaFoldDB" id="A0AA41U1Y0"/>
<feature type="transmembrane region" description="Helical" evidence="17">
    <location>
        <begin position="190"/>
        <end position="215"/>
    </location>
</feature>
<gene>
    <name evidence="18" type="primary">pssA</name>
    <name evidence="18" type="ORF">LZ495_12405</name>
</gene>
<dbReference type="Proteomes" id="UP001165378">
    <property type="component" value="Unassembled WGS sequence"/>
</dbReference>
<evidence type="ECO:0000256" key="1">
    <source>
        <dbReference type="ARBA" id="ARBA00000287"/>
    </source>
</evidence>
<comment type="caution">
    <text evidence="18">The sequence shown here is derived from an EMBL/GenBank/DDBJ whole genome shotgun (WGS) entry which is preliminary data.</text>
</comment>
<evidence type="ECO:0000256" key="13">
    <source>
        <dbReference type="ARBA" id="ARBA00023209"/>
    </source>
</evidence>
<evidence type="ECO:0000256" key="8">
    <source>
        <dbReference type="ARBA" id="ARBA00022679"/>
    </source>
</evidence>
<keyword evidence="11" id="KW-0443">Lipid metabolism</keyword>
<keyword evidence="10 17" id="KW-1133">Transmembrane helix</keyword>
<dbReference type="InterPro" id="IPR048254">
    <property type="entry name" value="CDP_ALCOHOL_P_TRANSF_CS"/>
</dbReference>
<dbReference type="GO" id="GO:0016020">
    <property type="term" value="C:membrane"/>
    <property type="evidence" value="ECO:0007669"/>
    <property type="project" value="UniProtKB-SubCell"/>
</dbReference>
<feature type="transmembrane region" description="Helical" evidence="17">
    <location>
        <begin position="258"/>
        <end position="276"/>
    </location>
</feature>